<organism evidence="2 3">
    <name type="scientific">Geosmithia morbida</name>
    <dbReference type="NCBI Taxonomy" id="1094350"/>
    <lineage>
        <taxon>Eukaryota</taxon>
        <taxon>Fungi</taxon>
        <taxon>Dikarya</taxon>
        <taxon>Ascomycota</taxon>
        <taxon>Pezizomycotina</taxon>
        <taxon>Sordariomycetes</taxon>
        <taxon>Hypocreomycetidae</taxon>
        <taxon>Hypocreales</taxon>
        <taxon>Bionectriaceae</taxon>
        <taxon>Geosmithia</taxon>
    </lineage>
</organism>
<protein>
    <submittedName>
        <fullName evidence="2">Uncharacterized protein</fullName>
    </submittedName>
</protein>
<gene>
    <name evidence="2" type="ORF">GMORB2_1482</name>
</gene>
<sequence length="86" mass="9409">MDFIKNAVSGGSGSKDESKDTKSSSSSGQQEDYADKAFAAGIKKSGYNIDRNTQEKITDFGREQFEKATGHVIHLTTKDIPDKYSN</sequence>
<dbReference type="Proteomes" id="UP000749293">
    <property type="component" value="Unassembled WGS sequence"/>
</dbReference>
<evidence type="ECO:0000313" key="3">
    <source>
        <dbReference type="Proteomes" id="UP000749293"/>
    </source>
</evidence>
<comment type="caution">
    <text evidence="2">The sequence shown here is derived from an EMBL/GenBank/DDBJ whole genome shotgun (WGS) entry which is preliminary data.</text>
</comment>
<keyword evidence="3" id="KW-1185">Reference proteome</keyword>
<dbReference type="EMBL" id="JAANYQ010000002">
    <property type="protein sequence ID" value="KAF4126236.1"/>
    <property type="molecule type" value="Genomic_DNA"/>
</dbReference>
<accession>A0A9P4Z2G5</accession>
<reference evidence="2" key="1">
    <citation type="submission" date="2020-03" db="EMBL/GenBank/DDBJ databases">
        <title>Site-based positive gene gene selection in Geosmithia morbida across the United States reveals a broad range of putative effectors and factors for local host and environmental adapation.</title>
        <authorList>
            <person name="Onufrak A."/>
            <person name="Murdoch R.W."/>
            <person name="Gazis R."/>
            <person name="Huff M."/>
            <person name="Staton M."/>
            <person name="Klingeman W."/>
            <person name="Hadziabdic D."/>
        </authorList>
    </citation>
    <scope>NUCLEOTIDE SEQUENCE</scope>
    <source>
        <strain evidence="2">1262</strain>
    </source>
</reference>
<feature type="region of interest" description="Disordered" evidence="1">
    <location>
        <begin position="1"/>
        <end position="37"/>
    </location>
</feature>
<dbReference type="RefSeq" id="XP_035324888.1">
    <property type="nucleotide sequence ID" value="XM_035463464.1"/>
</dbReference>
<name>A0A9P4Z2G5_9HYPO</name>
<dbReference type="AlphaFoldDB" id="A0A9P4Z2G5"/>
<dbReference type="OrthoDB" id="3050608at2759"/>
<dbReference type="GeneID" id="55967712"/>
<evidence type="ECO:0000313" key="2">
    <source>
        <dbReference type="EMBL" id="KAF4126236.1"/>
    </source>
</evidence>
<evidence type="ECO:0000256" key="1">
    <source>
        <dbReference type="SAM" id="MobiDB-lite"/>
    </source>
</evidence>
<proteinExistence type="predicted"/>